<organism evidence="7 8">
    <name type="scientific">Paeniglutamicibacter antarcticus</name>
    <dbReference type="NCBI Taxonomy" id="494023"/>
    <lineage>
        <taxon>Bacteria</taxon>
        <taxon>Bacillati</taxon>
        <taxon>Actinomycetota</taxon>
        <taxon>Actinomycetes</taxon>
        <taxon>Micrococcales</taxon>
        <taxon>Micrococcaceae</taxon>
        <taxon>Paeniglutamicibacter</taxon>
    </lineage>
</organism>
<dbReference type="EMBL" id="BAABLK010000005">
    <property type="protein sequence ID" value="GAA5225681.1"/>
    <property type="molecule type" value="Genomic_DNA"/>
</dbReference>
<keyword evidence="3" id="KW-0378">Hydrolase</keyword>
<protein>
    <submittedName>
        <fullName evidence="7">Sulfatase</fullName>
    </submittedName>
</protein>
<dbReference type="InterPro" id="IPR000917">
    <property type="entry name" value="Sulfatase_N"/>
</dbReference>
<sequence length="502" mass="56838">MEPVGFTPTTFLENEETMSRTSKRPNIVLILTDDHAAHAISAYGSVVNQTPRIDEIAEAGRRVDHCYCTNSLCTPSRASILTGTHSHINGVTTLVTPIDASQPTFVSLLKDAGYKTGIVGKWHMGEGEAHNPQAFDYWAVLRDQGEYFDPQILTKDGVRIEEGYATDIITDLSLDWAEGLEGDDPYCLLIHHKAPHRNWQPNPKHEGMYAEPIAVPDTFNDDYAGRSSAAKHAAMRIADSLTLSDLKVDPPADLDPEALALWKYQRYMEDYLACVASVDENVGRVIDWLKERGEFDNTLLMYTSDQGFFLGDHGWFDKRFMYEESIRMPLVLSYPDAIAPGEPLEQMVTNVDFAQTILQAAGVQPHDRMQGVSFFPQLTTDPAAPTREGVYYRYYENDDENHHVLAHYGIRTERYKLIYFYNDGMGLPGTSEHLYAPEWEMYDMLLDPDELLNVYHDASYLLVREDLKVQLWMLQEELGDEPHHSQPVPANLMHKPLEGSSV</sequence>
<dbReference type="CDD" id="cd16031">
    <property type="entry name" value="G6S_like"/>
    <property type="match status" value="1"/>
</dbReference>
<comment type="similarity">
    <text evidence="1">Belongs to the sulfatase family.</text>
</comment>
<dbReference type="PROSITE" id="PS00149">
    <property type="entry name" value="SULFATASE_2"/>
    <property type="match status" value="1"/>
</dbReference>
<feature type="domain" description="Sulfatase N-terminal" evidence="6">
    <location>
        <begin position="25"/>
        <end position="363"/>
    </location>
</feature>
<dbReference type="Gene3D" id="3.40.720.10">
    <property type="entry name" value="Alkaline Phosphatase, subunit A"/>
    <property type="match status" value="1"/>
</dbReference>
<dbReference type="Pfam" id="PF00884">
    <property type="entry name" value="Sulfatase"/>
    <property type="match status" value="1"/>
</dbReference>
<name>A0ABP9TGI8_9MICC</name>
<feature type="region of interest" description="Disordered" evidence="5">
    <location>
        <begin position="480"/>
        <end position="502"/>
    </location>
</feature>
<evidence type="ECO:0000256" key="4">
    <source>
        <dbReference type="ARBA" id="ARBA00023180"/>
    </source>
</evidence>
<dbReference type="InterPro" id="IPR017850">
    <property type="entry name" value="Alkaline_phosphatase_core_sf"/>
</dbReference>
<evidence type="ECO:0000256" key="2">
    <source>
        <dbReference type="ARBA" id="ARBA00022729"/>
    </source>
</evidence>
<keyword evidence="4" id="KW-0325">Glycoprotein</keyword>
<comment type="caution">
    <text evidence="7">The sequence shown here is derived from an EMBL/GenBank/DDBJ whole genome shotgun (WGS) entry which is preliminary data.</text>
</comment>
<dbReference type="SUPFAM" id="SSF53649">
    <property type="entry name" value="Alkaline phosphatase-like"/>
    <property type="match status" value="1"/>
</dbReference>
<evidence type="ECO:0000313" key="8">
    <source>
        <dbReference type="Proteomes" id="UP001501257"/>
    </source>
</evidence>
<proteinExistence type="inferred from homology"/>
<dbReference type="PROSITE" id="PS00523">
    <property type="entry name" value="SULFATASE_1"/>
    <property type="match status" value="1"/>
</dbReference>
<evidence type="ECO:0000256" key="3">
    <source>
        <dbReference type="ARBA" id="ARBA00022801"/>
    </source>
</evidence>
<evidence type="ECO:0000259" key="6">
    <source>
        <dbReference type="Pfam" id="PF00884"/>
    </source>
</evidence>
<evidence type="ECO:0000313" key="7">
    <source>
        <dbReference type="EMBL" id="GAA5225681.1"/>
    </source>
</evidence>
<accession>A0ABP9TGI8</accession>
<gene>
    <name evidence="7" type="ORF">GCM10025778_02110</name>
</gene>
<dbReference type="PANTHER" id="PTHR43108">
    <property type="entry name" value="N-ACETYLGLUCOSAMINE-6-SULFATASE FAMILY MEMBER"/>
    <property type="match status" value="1"/>
</dbReference>
<keyword evidence="2" id="KW-0732">Signal</keyword>
<dbReference type="PANTHER" id="PTHR43108:SF6">
    <property type="entry name" value="N-SULPHOGLUCOSAMINE SULPHOHYDROLASE"/>
    <property type="match status" value="1"/>
</dbReference>
<reference evidence="8" key="1">
    <citation type="journal article" date="2019" name="Int. J. Syst. Evol. Microbiol.">
        <title>The Global Catalogue of Microorganisms (GCM) 10K type strain sequencing project: providing services to taxonomists for standard genome sequencing and annotation.</title>
        <authorList>
            <consortium name="The Broad Institute Genomics Platform"/>
            <consortium name="The Broad Institute Genome Sequencing Center for Infectious Disease"/>
            <person name="Wu L."/>
            <person name="Ma J."/>
        </authorList>
    </citation>
    <scope>NUCLEOTIDE SEQUENCE [LARGE SCALE GENOMIC DNA]</scope>
    <source>
        <strain evidence="8">JCM 18952</strain>
    </source>
</reference>
<dbReference type="InterPro" id="IPR024607">
    <property type="entry name" value="Sulfatase_CS"/>
</dbReference>
<evidence type="ECO:0000256" key="5">
    <source>
        <dbReference type="SAM" id="MobiDB-lite"/>
    </source>
</evidence>
<dbReference type="Proteomes" id="UP001501257">
    <property type="component" value="Unassembled WGS sequence"/>
</dbReference>
<keyword evidence="8" id="KW-1185">Reference proteome</keyword>
<evidence type="ECO:0000256" key="1">
    <source>
        <dbReference type="ARBA" id="ARBA00008779"/>
    </source>
</evidence>